<feature type="signal peptide" evidence="8">
    <location>
        <begin position="1"/>
        <end position="19"/>
    </location>
</feature>
<evidence type="ECO:0000256" key="6">
    <source>
        <dbReference type="ARBA" id="ARBA00034311"/>
    </source>
</evidence>
<dbReference type="Gene3D" id="2.70.50.70">
    <property type="match status" value="1"/>
</dbReference>
<reference evidence="10 11" key="1">
    <citation type="submission" date="2017-12" db="EMBL/GenBank/DDBJ databases">
        <title>Comparative genomics of Botrytis spp.</title>
        <authorList>
            <person name="Valero-Jimenez C.A."/>
            <person name="Tapia P."/>
            <person name="Veloso J."/>
            <person name="Silva-Moreno E."/>
            <person name="Staats M."/>
            <person name="Valdes J.H."/>
            <person name="Van Kan J.A.L."/>
        </authorList>
    </citation>
    <scope>NUCLEOTIDE SEQUENCE [LARGE SCALE GENOMIC DNA]</scope>
    <source>
        <strain evidence="10 11">Bp0003</strain>
    </source>
</reference>
<dbReference type="EMBL" id="PQXI01000075">
    <property type="protein sequence ID" value="TGO25646.1"/>
    <property type="molecule type" value="Genomic_DNA"/>
</dbReference>
<evidence type="ECO:0000256" key="8">
    <source>
        <dbReference type="SAM" id="SignalP"/>
    </source>
</evidence>
<keyword evidence="4" id="KW-1015">Disulfide bond</keyword>
<dbReference type="PANTHER" id="PTHR36575">
    <property type="entry name" value="BINDING PROTEIN, PUTATIVE (AFU_ORTHOLOGUE AFUA_1G14430)-RELATED"/>
    <property type="match status" value="1"/>
</dbReference>
<evidence type="ECO:0000256" key="7">
    <source>
        <dbReference type="SAM" id="MobiDB-lite"/>
    </source>
</evidence>
<evidence type="ECO:0000256" key="4">
    <source>
        <dbReference type="ARBA" id="ARBA00023157"/>
    </source>
</evidence>
<feature type="chain" id="PRO_5021232473" description="Chitin-binding type-4 domain-containing protein" evidence="8">
    <location>
        <begin position="20"/>
        <end position="295"/>
    </location>
</feature>
<dbReference type="Proteomes" id="UP000297910">
    <property type="component" value="Unassembled WGS sequence"/>
</dbReference>
<gene>
    <name evidence="10" type="ORF">BPAE_0075g00010</name>
</gene>
<keyword evidence="5" id="KW-0325">Glycoprotein</keyword>
<feature type="domain" description="Chitin-binding type-4" evidence="9">
    <location>
        <begin position="20"/>
        <end position="188"/>
    </location>
</feature>
<feature type="compositionally biased region" description="Acidic residues" evidence="7">
    <location>
        <begin position="286"/>
        <end position="295"/>
    </location>
</feature>
<evidence type="ECO:0000313" key="10">
    <source>
        <dbReference type="EMBL" id="TGO25646.1"/>
    </source>
</evidence>
<protein>
    <recommendedName>
        <fullName evidence="9">Chitin-binding type-4 domain-containing protein</fullName>
    </recommendedName>
</protein>
<dbReference type="Pfam" id="PF03067">
    <property type="entry name" value="LPMO_10"/>
    <property type="match status" value="1"/>
</dbReference>
<comment type="similarity">
    <text evidence="6">Belongs to the polysaccharide monooxygenase AA13 family.</text>
</comment>
<dbReference type="PANTHER" id="PTHR36575:SF2">
    <property type="entry name" value="CHITIN-BINDING TYPE-4 DOMAIN-CONTAINING PROTEIN-RELATED"/>
    <property type="match status" value="1"/>
</dbReference>
<dbReference type="InterPro" id="IPR004302">
    <property type="entry name" value="Cellulose/chitin-bd_N"/>
</dbReference>
<comment type="caution">
    <text evidence="10">The sequence shown here is derived from an EMBL/GenBank/DDBJ whole genome shotgun (WGS) entry which is preliminary data.</text>
</comment>
<feature type="region of interest" description="Disordered" evidence="7">
    <location>
        <begin position="271"/>
        <end position="295"/>
    </location>
</feature>
<dbReference type="GO" id="GO:0046872">
    <property type="term" value="F:metal ion binding"/>
    <property type="evidence" value="ECO:0007669"/>
    <property type="project" value="UniProtKB-KW"/>
</dbReference>
<keyword evidence="11" id="KW-1185">Reference proteome</keyword>
<evidence type="ECO:0000259" key="9">
    <source>
        <dbReference type="Pfam" id="PF03067"/>
    </source>
</evidence>
<dbReference type="InterPro" id="IPR052282">
    <property type="entry name" value="Starch-active_LPMO"/>
</dbReference>
<evidence type="ECO:0000256" key="2">
    <source>
        <dbReference type="ARBA" id="ARBA00022723"/>
    </source>
</evidence>
<proteinExistence type="inferred from homology"/>
<evidence type="ECO:0000256" key="3">
    <source>
        <dbReference type="ARBA" id="ARBA00023008"/>
    </source>
</evidence>
<accession>A0A4Z1FLX9</accession>
<keyword evidence="3" id="KW-0186">Copper</keyword>
<feature type="compositionally biased region" description="Low complexity" evidence="7">
    <location>
        <begin position="271"/>
        <end position="285"/>
    </location>
</feature>
<comment type="cofactor">
    <cofactor evidence="1">
        <name>Cu(2+)</name>
        <dbReference type="ChEBI" id="CHEBI:29036"/>
    </cofactor>
</comment>
<name>A0A4Z1FLX9_9HELO</name>
<sequence>MQYTSAILMAAGFITSVSAHGRILTPTPRNPGAAMASACGQQVEVNQASDPNGNIQGMLQVAASQSDYDAAACNIWQCKGYKYADNTDLVQSWTAGQVVPFTFNVAAPHTGTANVSIIDTAANTVIKQLLYYDVFASTATGVTSNETSFSITIPDDLPSTCATPGGCVVQHWWDAASIDQTYESCVDFTVGSASGSASSAVASSAAPASTAAASSAVAASSSSVAVVASSSVVASSVSSVAAIATSAAVSSAVQTTTFAALPTTLATVTKASSTSSAAAVATSAAPEEDDDTCDA</sequence>
<evidence type="ECO:0000256" key="1">
    <source>
        <dbReference type="ARBA" id="ARBA00001973"/>
    </source>
</evidence>
<keyword evidence="8" id="KW-0732">Signal</keyword>
<organism evidence="10 11">
    <name type="scientific">Botrytis paeoniae</name>
    <dbReference type="NCBI Taxonomy" id="278948"/>
    <lineage>
        <taxon>Eukaryota</taxon>
        <taxon>Fungi</taxon>
        <taxon>Dikarya</taxon>
        <taxon>Ascomycota</taxon>
        <taxon>Pezizomycotina</taxon>
        <taxon>Leotiomycetes</taxon>
        <taxon>Helotiales</taxon>
        <taxon>Sclerotiniaceae</taxon>
        <taxon>Botrytis</taxon>
    </lineage>
</organism>
<keyword evidence="2" id="KW-0479">Metal-binding</keyword>
<evidence type="ECO:0000313" key="11">
    <source>
        <dbReference type="Proteomes" id="UP000297910"/>
    </source>
</evidence>
<dbReference type="AlphaFoldDB" id="A0A4Z1FLX9"/>
<evidence type="ECO:0000256" key="5">
    <source>
        <dbReference type="ARBA" id="ARBA00023180"/>
    </source>
</evidence>